<feature type="compositionally biased region" description="Acidic residues" evidence="1">
    <location>
        <begin position="1407"/>
        <end position="1422"/>
    </location>
</feature>
<feature type="compositionally biased region" description="Acidic residues" evidence="1">
    <location>
        <begin position="624"/>
        <end position="636"/>
    </location>
</feature>
<dbReference type="EMBL" id="JAIFTL010000190">
    <property type="protein sequence ID" value="KAG9321664.1"/>
    <property type="molecule type" value="Genomic_DNA"/>
</dbReference>
<feature type="compositionally biased region" description="Polar residues" evidence="1">
    <location>
        <begin position="1482"/>
        <end position="1491"/>
    </location>
</feature>
<feature type="compositionally biased region" description="Acidic residues" evidence="1">
    <location>
        <begin position="322"/>
        <end position="364"/>
    </location>
</feature>
<feature type="region of interest" description="Disordered" evidence="1">
    <location>
        <begin position="691"/>
        <end position="725"/>
    </location>
</feature>
<feature type="compositionally biased region" description="Acidic residues" evidence="1">
    <location>
        <begin position="425"/>
        <end position="439"/>
    </location>
</feature>
<feature type="compositionally biased region" description="Basic and acidic residues" evidence="1">
    <location>
        <begin position="472"/>
        <end position="493"/>
    </location>
</feature>
<feature type="region of interest" description="Disordered" evidence="1">
    <location>
        <begin position="1165"/>
        <end position="1207"/>
    </location>
</feature>
<feature type="compositionally biased region" description="Basic and acidic residues" evidence="1">
    <location>
        <begin position="1375"/>
        <end position="1406"/>
    </location>
</feature>
<evidence type="ECO:0000313" key="2">
    <source>
        <dbReference type="EMBL" id="KAG9321664.1"/>
    </source>
</evidence>
<gene>
    <name evidence="2" type="ORF">KVV02_004068</name>
</gene>
<organism evidence="2 3">
    <name type="scientific">Mortierella alpina</name>
    <name type="common">Oleaginous fungus</name>
    <name type="synonym">Mortierella renispora</name>
    <dbReference type="NCBI Taxonomy" id="64518"/>
    <lineage>
        <taxon>Eukaryota</taxon>
        <taxon>Fungi</taxon>
        <taxon>Fungi incertae sedis</taxon>
        <taxon>Mucoromycota</taxon>
        <taxon>Mortierellomycotina</taxon>
        <taxon>Mortierellomycetes</taxon>
        <taxon>Mortierellales</taxon>
        <taxon>Mortierellaceae</taxon>
        <taxon>Mortierella</taxon>
    </lineage>
</organism>
<feature type="region of interest" description="Disordered" evidence="1">
    <location>
        <begin position="255"/>
        <end position="637"/>
    </location>
</feature>
<feature type="region of interest" description="Disordered" evidence="1">
    <location>
        <begin position="117"/>
        <end position="216"/>
    </location>
</feature>
<proteinExistence type="predicted"/>
<evidence type="ECO:0000313" key="3">
    <source>
        <dbReference type="Proteomes" id="UP000717515"/>
    </source>
</evidence>
<reference evidence="2" key="1">
    <citation type="submission" date="2021-07" db="EMBL/GenBank/DDBJ databases">
        <title>Draft genome of Mortierella alpina, strain LL118, isolated from an aspen leaf litter sample.</title>
        <authorList>
            <person name="Yang S."/>
            <person name="Vinatzer B.A."/>
        </authorList>
    </citation>
    <scope>NUCLEOTIDE SEQUENCE</scope>
    <source>
        <strain evidence="2">LL118</strain>
    </source>
</reference>
<dbReference type="Proteomes" id="UP000717515">
    <property type="component" value="Unassembled WGS sequence"/>
</dbReference>
<feature type="compositionally biased region" description="Acidic residues" evidence="1">
    <location>
        <begin position="501"/>
        <end position="526"/>
    </location>
</feature>
<feature type="compositionally biased region" description="Polar residues" evidence="1">
    <location>
        <begin position="1254"/>
        <end position="1269"/>
    </location>
</feature>
<feature type="compositionally biased region" description="Basic and acidic residues" evidence="1">
    <location>
        <begin position="443"/>
        <end position="463"/>
    </location>
</feature>
<feature type="region of interest" description="Disordered" evidence="1">
    <location>
        <begin position="1336"/>
        <end position="1500"/>
    </location>
</feature>
<name>A0A9P8A0F6_MORAP</name>
<feature type="compositionally biased region" description="Acidic residues" evidence="1">
    <location>
        <begin position="534"/>
        <end position="595"/>
    </location>
</feature>
<sequence length="1500" mass="163163">MFQRAAFLFFCRRRPSLKFLKFGADLVRSGNPMSSARAPITHHATTHASQDARSQPAPEPKVLYGTSIDYQERRQRIRMMPPSPPASQNPFNAPTIHKLETMFDRVLALAQAVKKTPARPAFSPASPSSSSSPVLKRPNAFHPYRPLHRPLHYPGKPEEQDTIAAPPTLLPVRSQKRAERVLQPPTRSVWSTLSSTSQPASETRPGPMKSGYRHLLPPADATTESLLSHAHNAQDSHHQHSISRVVNDLSEQSLLAPKPTALPRPKPLVVVEREESPRQAANGGVDSDSSVVELLSSDNEEDIEDDADEALEEIDNHPGEEHDYEDYDSEEDYEDEEEASDHEPEDEDYEPEEIVDLDDSDEEEDLRRRQRNEQNRLLRGSMGIPRQPPVAESRPEAYQQSKGSSDDDAEHSQDDAEVETPSVDGQEDVESNEGQDEYSDSNMEDKETAFVRQSVELKARSDESVESPPRYVSRDWSRESAEHDGAGGDDRSNGDAVLLLDSDDDEALEAEEPGAVAFEDDEEPYSDAEHDSQDQDDYITDSSVDEDEDESGNAVELESEPYELDDDANLEQAEDDHDEVQAIEDIEDVDDVEDLGEIKETTVEEGEEVDTDNDNMEVHIQSAQEEDDNDENEEVESTPAQLLKETMEFLRSSDSAAELDESSQNVEVNPMDVGASASDTVEDHSFKPTTVYEEQDLEPTVHEEQDLEPIEVHDEQDLEPTGVLEEQDIERTKVHEEQDLPVLEMDNVARPEAMLVEQHGAETLSTIMDAGESIDIPGAVGFGDMVPLRSLADSDNSVVIDFSTALQNTSTVSDLVQQSIADMETSPSTTEQVTIEESQTVSISLTGQFSQQSEEPDSTVSTSTLQNPFVPMDLHALDQEQESLLPVPQSQFSTSGQESLPTDSNAAHVSLLERLRAVAHEEGVALSSFAPMPSQARGNPFAENYVSSPTMGGHQQLQEPEETFAREISVPLPPSDFALPSGGLNMELGMEESDSTTAAVSPLQPRKTRLARTGTMAQTVREGKAFIEHAEAKQGNLSGKSSQSSSTAPLTLEDLTGPVDDATTVDNVLEPSVATPNMNLQPPNVRRGELALLVEEARAFCSGVPTPSRAGSSLVSVVSPSSAASMSAFSTMTEADLVDLAAQSANARGMSPSRLLGFARRRVSLTSSTTETDNRPMDRSSTGSGSEPQHALSSSFSSTTSSGSSSYQQVVTPRKVGVVDLAAEKVIQSTVVGSHALRPFINPPSPAGSGLAGSRSNSQEPTFSAVSPPHSQVSPFFTFGQTPLGITSPTTGSGATAGGAGAPLGSASVGFGFGSSFVATKEKKNRVTSPVMAFAPIKAPSPKTSPTKASTSTVSQHQQQVSLNDSLEQEIVQPKVDHGSVSDKGTTTEREEQAEVDHGQDEAHVDGDEEDEEAENDVEDEEDVHHQQQQEEQQEQQKQQEAEDPTQNNPGSIFVRMAKRKRSPSSSRNKNQQRRAAKKLLKQQTSSNGAGDSNKEEHLG</sequence>
<feature type="compositionally biased region" description="Low complexity" evidence="1">
    <location>
        <begin position="1336"/>
        <end position="1362"/>
    </location>
</feature>
<feature type="region of interest" description="Disordered" evidence="1">
    <location>
        <begin position="42"/>
        <end position="62"/>
    </location>
</feature>
<protein>
    <submittedName>
        <fullName evidence="2">Uncharacterized protein</fullName>
    </submittedName>
</protein>
<evidence type="ECO:0000256" key="1">
    <source>
        <dbReference type="SAM" id="MobiDB-lite"/>
    </source>
</evidence>
<feature type="compositionally biased region" description="Acidic residues" evidence="1">
    <location>
        <begin position="298"/>
        <end position="313"/>
    </location>
</feature>
<feature type="compositionally biased region" description="Low complexity" evidence="1">
    <location>
        <begin position="282"/>
        <end position="297"/>
    </location>
</feature>
<feature type="compositionally biased region" description="Low complexity" evidence="1">
    <location>
        <begin position="118"/>
        <end position="133"/>
    </location>
</feature>
<comment type="caution">
    <text evidence="2">The sequence shown here is derived from an EMBL/GenBank/DDBJ whole genome shotgun (WGS) entry which is preliminary data.</text>
</comment>
<feature type="compositionally biased region" description="Low complexity" evidence="1">
    <location>
        <begin position="1193"/>
        <end position="1206"/>
    </location>
</feature>
<feature type="compositionally biased region" description="Acidic residues" evidence="1">
    <location>
        <begin position="603"/>
        <end position="615"/>
    </location>
</feature>
<feature type="region of interest" description="Disordered" evidence="1">
    <location>
        <begin position="1237"/>
        <end position="1269"/>
    </location>
</feature>
<accession>A0A9P8A0F6</accession>
<feature type="region of interest" description="Disordered" evidence="1">
    <location>
        <begin position="847"/>
        <end position="866"/>
    </location>
</feature>
<feature type="region of interest" description="Disordered" evidence="1">
    <location>
        <begin position="1032"/>
        <end position="1058"/>
    </location>
</feature>
<feature type="compositionally biased region" description="Basic and acidic residues" evidence="1">
    <location>
        <begin position="699"/>
        <end position="715"/>
    </location>
</feature>
<feature type="compositionally biased region" description="Basic and acidic residues" evidence="1">
    <location>
        <begin position="365"/>
        <end position="376"/>
    </location>
</feature>
<feature type="compositionally biased region" description="Basic residues" evidence="1">
    <location>
        <begin position="1471"/>
        <end position="1481"/>
    </location>
</feature>
<feature type="compositionally biased region" description="Polar residues" evidence="1">
    <location>
        <begin position="185"/>
        <end position="201"/>
    </location>
</feature>